<keyword evidence="3" id="KW-1185">Reference proteome</keyword>
<sequence length="394" mass="41641">MDSRVGVDIRSREDVQLDVMQDRLELGVKRPCTSASNNTGTGALTGTNASLGTPPTPRAHSRASIDSTISDLHHRRTRARSLAKAPPPPPAQGRRPPPNPSSPLRTVGTVHLTSVRAPRMREELLNDANFLYAGGAAHAYLARGSASPYSLALADILAFLQELLRSALPITGRATQQHFPLRASATRTGAISIRARPSTFRMTRRRTNNEEQQAAAGGGGGYASKYLLPLVTLFKSGVIWWRPLAAELAPEIVTGIELESEPSSGASSVLADLSIAVVLLRVGTKSGLGATTSLGQFSPHVQCGSLCGRACYCAECNGGAPTHRHSAAAASLGRATGRFLHICDEGVRAQAHPRVHTSAGQRWCAVVSGGAATPWDDATVRTRQQAHAAIIRSS</sequence>
<accession>A0AAD6VGY6</accession>
<feature type="compositionally biased region" description="Low complexity" evidence="1">
    <location>
        <begin position="35"/>
        <end position="53"/>
    </location>
</feature>
<gene>
    <name evidence="2" type="ORF">GGX14DRAFT_393480</name>
</gene>
<feature type="region of interest" description="Disordered" evidence="1">
    <location>
        <begin position="30"/>
        <end position="107"/>
    </location>
</feature>
<organism evidence="2 3">
    <name type="scientific">Mycena pura</name>
    <dbReference type="NCBI Taxonomy" id="153505"/>
    <lineage>
        <taxon>Eukaryota</taxon>
        <taxon>Fungi</taxon>
        <taxon>Dikarya</taxon>
        <taxon>Basidiomycota</taxon>
        <taxon>Agaricomycotina</taxon>
        <taxon>Agaricomycetes</taxon>
        <taxon>Agaricomycetidae</taxon>
        <taxon>Agaricales</taxon>
        <taxon>Marasmiineae</taxon>
        <taxon>Mycenaceae</taxon>
        <taxon>Mycena</taxon>
    </lineage>
</organism>
<evidence type="ECO:0000313" key="2">
    <source>
        <dbReference type="EMBL" id="KAJ7212579.1"/>
    </source>
</evidence>
<dbReference type="Proteomes" id="UP001219525">
    <property type="component" value="Unassembled WGS sequence"/>
</dbReference>
<protein>
    <submittedName>
        <fullName evidence="2">Uncharacterized protein</fullName>
    </submittedName>
</protein>
<evidence type="ECO:0000256" key="1">
    <source>
        <dbReference type="SAM" id="MobiDB-lite"/>
    </source>
</evidence>
<feature type="compositionally biased region" description="Pro residues" evidence="1">
    <location>
        <begin position="85"/>
        <end position="101"/>
    </location>
</feature>
<name>A0AAD6VGY6_9AGAR</name>
<reference evidence="2" key="1">
    <citation type="submission" date="2023-03" db="EMBL/GenBank/DDBJ databases">
        <title>Massive genome expansion in bonnet fungi (Mycena s.s.) driven by repeated elements and novel gene families across ecological guilds.</title>
        <authorList>
            <consortium name="Lawrence Berkeley National Laboratory"/>
            <person name="Harder C.B."/>
            <person name="Miyauchi S."/>
            <person name="Viragh M."/>
            <person name="Kuo A."/>
            <person name="Thoen E."/>
            <person name="Andreopoulos B."/>
            <person name="Lu D."/>
            <person name="Skrede I."/>
            <person name="Drula E."/>
            <person name="Henrissat B."/>
            <person name="Morin E."/>
            <person name="Kohler A."/>
            <person name="Barry K."/>
            <person name="LaButti K."/>
            <person name="Morin E."/>
            <person name="Salamov A."/>
            <person name="Lipzen A."/>
            <person name="Mereny Z."/>
            <person name="Hegedus B."/>
            <person name="Baldrian P."/>
            <person name="Stursova M."/>
            <person name="Weitz H."/>
            <person name="Taylor A."/>
            <person name="Grigoriev I.V."/>
            <person name="Nagy L.G."/>
            <person name="Martin F."/>
            <person name="Kauserud H."/>
        </authorList>
    </citation>
    <scope>NUCLEOTIDE SEQUENCE</scope>
    <source>
        <strain evidence="2">9144</strain>
    </source>
</reference>
<evidence type="ECO:0000313" key="3">
    <source>
        <dbReference type="Proteomes" id="UP001219525"/>
    </source>
</evidence>
<dbReference type="AlphaFoldDB" id="A0AAD6VGY6"/>
<proteinExistence type="predicted"/>
<comment type="caution">
    <text evidence="2">The sequence shown here is derived from an EMBL/GenBank/DDBJ whole genome shotgun (WGS) entry which is preliminary data.</text>
</comment>
<dbReference type="EMBL" id="JARJCW010000023">
    <property type="protein sequence ID" value="KAJ7212579.1"/>
    <property type="molecule type" value="Genomic_DNA"/>
</dbReference>